<dbReference type="Pfam" id="PF18503">
    <property type="entry name" value="RPN6_C_helix"/>
    <property type="match status" value="1"/>
</dbReference>
<name>A0A9P7EVX0_9AGAM</name>
<sequence length="168" mass="18436">MSSQDDPAALNALKYMLLCKAMLNTPEDLTSLLSIKLAVKYAQLHEIESKALRDYKRELSSDPTIGLHLAALYDALLQLLRIIEPYSTVEIDYVAKQVGQGRQDAEAKLSQMILDKAFHGVLDQGQGCLIVFDELEAGNAYGAAFGTLEQVSKVVDSLYAKDCINVVV</sequence>
<dbReference type="SMART" id="SM00088">
    <property type="entry name" value="PINT"/>
    <property type="match status" value="1"/>
</dbReference>
<protein>
    <recommendedName>
        <fullName evidence="1">PCI domain-containing protein</fullName>
    </recommendedName>
</protein>
<dbReference type="Gene3D" id="1.25.40.570">
    <property type="match status" value="1"/>
</dbReference>
<dbReference type="AlphaFoldDB" id="A0A9P7EVX0"/>
<gene>
    <name evidence="2" type="ORF">F5147DRAFT_840844</name>
</gene>
<proteinExistence type="predicted"/>
<accession>A0A9P7EVX0</accession>
<feature type="domain" description="PCI" evidence="1">
    <location>
        <begin position="1"/>
        <end position="136"/>
    </location>
</feature>
<dbReference type="PANTHER" id="PTHR10678">
    <property type="entry name" value="26S PROTEASOME NON-ATPASE REGULATORY SUBUNIT 11/COP9 SIGNALOSOME COMPLEX SUBUNIT 2"/>
    <property type="match status" value="1"/>
</dbReference>
<dbReference type="InterPro" id="IPR050871">
    <property type="entry name" value="26S_Proteasome/COP9_Components"/>
</dbReference>
<dbReference type="InterPro" id="IPR040780">
    <property type="entry name" value="Rpn6_C_helix"/>
</dbReference>
<reference evidence="2" key="1">
    <citation type="journal article" date="2020" name="New Phytol.">
        <title>Comparative genomics reveals dynamic genome evolution in host specialist ectomycorrhizal fungi.</title>
        <authorList>
            <person name="Lofgren L.A."/>
            <person name="Nguyen N.H."/>
            <person name="Vilgalys R."/>
            <person name="Ruytinx J."/>
            <person name="Liao H.L."/>
            <person name="Branco S."/>
            <person name="Kuo A."/>
            <person name="LaButti K."/>
            <person name="Lipzen A."/>
            <person name="Andreopoulos W."/>
            <person name="Pangilinan J."/>
            <person name="Riley R."/>
            <person name="Hundley H."/>
            <person name="Na H."/>
            <person name="Barry K."/>
            <person name="Grigoriev I.V."/>
            <person name="Stajich J.E."/>
            <person name="Kennedy P.G."/>
        </authorList>
    </citation>
    <scope>NUCLEOTIDE SEQUENCE</scope>
    <source>
        <strain evidence="2">FC423</strain>
    </source>
</reference>
<dbReference type="Proteomes" id="UP000823399">
    <property type="component" value="Unassembled WGS sequence"/>
</dbReference>
<dbReference type="RefSeq" id="XP_041286447.1">
    <property type="nucleotide sequence ID" value="XM_041444325.1"/>
</dbReference>
<keyword evidence="3" id="KW-1185">Reference proteome</keyword>
<dbReference type="PROSITE" id="PS50250">
    <property type="entry name" value="PCI"/>
    <property type="match status" value="1"/>
</dbReference>
<dbReference type="GeneID" id="64706584"/>
<dbReference type="EMBL" id="JABBWM010000098">
    <property type="protein sequence ID" value="KAG2091190.1"/>
    <property type="molecule type" value="Genomic_DNA"/>
</dbReference>
<dbReference type="SUPFAM" id="SSF46785">
    <property type="entry name" value="Winged helix' DNA-binding domain"/>
    <property type="match status" value="1"/>
</dbReference>
<dbReference type="OrthoDB" id="1418352at2759"/>
<dbReference type="Pfam" id="PF01399">
    <property type="entry name" value="PCI"/>
    <property type="match status" value="1"/>
</dbReference>
<evidence type="ECO:0000259" key="1">
    <source>
        <dbReference type="PROSITE" id="PS50250"/>
    </source>
</evidence>
<organism evidence="2 3">
    <name type="scientific">Suillus discolor</name>
    <dbReference type="NCBI Taxonomy" id="1912936"/>
    <lineage>
        <taxon>Eukaryota</taxon>
        <taxon>Fungi</taxon>
        <taxon>Dikarya</taxon>
        <taxon>Basidiomycota</taxon>
        <taxon>Agaricomycotina</taxon>
        <taxon>Agaricomycetes</taxon>
        <taxon>Agaricomycetidae</taxon>
        <taxon>Boletales</taxon>
        <taxon>Suillineae</taxon>
        <taxon>Suillaceae</taxon>
        <taxon>Suillus</taxon>
    </lineage>
</organism>
<evidence type="ECO:0000313" key="2">
    <source>
        <dbReference type="EMBL" id="KAG2091190.1"/>
    </source>
</evidence>
<dbReference type="InterPro" id="IPR036390">
    <property type="entry name" value="WH_DNA-bd_sf"/>
</dbReference>
<comment type="caution">
    <text evidence="2">The sequence shown here is derived from an EMBL/GenBank/DDBJ whole genome shotgun (WGS) entry which is preliminary data.</text>
</comment>
<dbReference type="InterPro" id="IPR000717">
    <property type="entry name" value="PCI_dom"/>
</dbReference>
<evidence type="ECO:0000313" key="3">
    <source>
        <dbReference type="Proteomes" id="UP000823399"/>
    </source>
</evidence>